<evidence type="ECO:0000313" key="1">
    <source>
        <dbReference type="EMBL" id="CAH0546759.1"/>
    </source>
</evidence>
<dbReference type="OrthoDB" id="6729334at2759"/>
<accession>A0A9P0FB81</accession>
<sequence>MEFSCRKRHQNYSYFYADQDQLCFCVNVNELFNEIGLVHDTKHWRLFIDSFVSSYIMELPSIPVSYSAHLKEDYANVKTLLEKIQYHQYQWDVCGDFKMLGFFLGLQGGYTKYSCFLCKWDSRADKENYVRCIWPAREDHIPGKDNVINEPL</sequence>
<dbReference type="Proteomes" id="UP001154078">
    <property type="component" value="Chromosome 1"/>
</dbReference>
<proteinExistence type="predicted"/>
<protein>
    <submittedName>
        <fullName evidence="1">Uncharacterized protein</fullName>
    </submittedName>
</protein>
<dbReference type="PANTHER" id="PTHR46114:SF1">
    <property type="entry name" value="ZAD DOMAIN-CONTAINING PROTEIN"/>
    <property type="match status" value="1"/>
</dbReference>
<dbReference type="AlphaFoldDB" id="A0A9P0FB81"/>
<dbReference type="EMBL" id="OV121132">
    <property type="protein sequence ID" value="CAH0546759.1"/>
    <property type="molecule type" value="Genomic_DNA"/>
</dbReference>
<organism evidence="1 2">
    <name type="scientific">Brassicogethes aeneus</name>
    <name type="common">Rape pollen beetle</name>
    <name type="synonym">Meligethes aeneus</name>
    <dbReference type="NCBI Taxonomy" id="1431903"/>
    <lineage>
        <taxon>Eukaryota</taxon>
        <taxon>Metazoa</taxon>
        <taxon>Ecdysozoa</taxon>
        <taxon>Arthropoda</taxon>
        <taxon>Hexapoda</taxon>
        <taxon>Insecta</taxon>
        <taxon>Pterygota</taxon>
        <taxon>Neoptera</taxon>
        <taxon>Endopterygota</taxon>
        <taxon>Coleoptera</taxon>
        <taxon>Polyphaga</taxon>
        <taxon>Cucujiformia</taxon>
        <taxon>Nitidulidae</taxon>
        <taxon>Meligethinae</taxon>
        <taxon>Brassicogethes</taxon>
    </lineage>
</organism>
<keyword evidence="2" id="KW-1185">Reference proteome</keyword>
<gene>
    <name evidence="1" type="ORF">MELIAE_LOCUS858</name>
</gene>
<dbReference type="PANTHER" id="PTHR46114">
    <property type="entry name" value="APPLE DOMAIN-CONTAINING PROTEIN"/>
    <property type="match status" value="1"/>
</dbReference>
<reference evidence="1" key="1">
    <citation type="submission" date="2021-12" db="EMBL/GenBank/DDBJ databases">
        <authorList>
            <person name="King R."/>
        </authorList>
    </citation>
    <scope>NUCLEOTIDE SEQUENCE</scope>
</reference>
<evidence type="ECO:0000313" key="2">
    <source>
        <dbReference type="Proteomes" id="UP001154078"/>
    </source>
</evidence>
<name>A0A9P0FB81_BRAAE</name>